<keyword evidence="3" id="KW-1185">Reference proteome</keyword>
<dbReference type="Proteomes" id="UP001059041">
    <property type="component" value="Unassembled WGS sequence"/>
</dbReference>
<evidence type="ECO:0000313" key="3">
    <source>
        <dbReference type="Proteomes" id="UP001059041"/>
    </source>
</evidence>
<evidence type="ECO:0000256" key="1">
    <source>
        <dbReference type="SAM" id="MobiDB-lite"/>
    </source>
</evidence>
<name>A0A9W7T5A2_TRIRA</name>
<reference evidence="2" key="1">
    <citation type="submission" date="2021-02" db="EMBL/GenBank/DDBJ databases">
        <title>Comparative genomics reveals that relaxation of natural selection precedes convergent phenotypic evolution of cavefish.</title>
        <authorList>
            <person name="Peng Z."/>
        </authorList>
    </citation>
    <scope>NUCLEOTIDE SEQUENCE</scope>
    <source>
        <tissue evidence="2">Muscle</tissue>
    </source>
</reference>
<protein>
    <submittedName>
        <fullName evidence="2">Uncharacterized protein</fullName>
    </submittedName>
</protein>
<evidence type="ECO:0000313" key="2">
    <source>
        <dbReference type="EMBL" id="KAI7790311.1"/>
    </source>
</evidence>
<comment type="caution">
    <text evidence="2">The sequence shown here is derived from an EMBL/GenBank/DDBJ whole genome shotgun (WGS) entry which is preliminary data.</text>
</comment>
<dbReference type="EMBL" id="JAFHDT010000175">
    <property type="protein sequence ID" value="KAI7790311.1"/>
    <property type="molecule type" value="Genomic_DNA"/>
</dbReference>
<feature type="non-terminal residue" evidence="2">
    <location>
        <position position="87"/>
    </location>
</feature>
<dbReference type="AlphaFoldDB" id="A0A9W7T5A2"/>
<gene>
    <name evidence="2" type="ORF">IRJ41_002369</name>
</gene>
<feature type="region of interest" description="Disordered" evidence="1">
    <location>
        <begin position="19"/>
        <end position="39"/>
    </location>
</feature>
<feature type="non-terminal residue" evidence="2">
    <location>
        <position position="1"/>
    </location>
</feature>
<accession>A0A9W7T5A2</accession>
<proteinExistence type="predicted"/>
<organism evidence="2 3">
    <name type="scientific">Triplophysa rosa</name>
    <name type="common">Cave loach</name>
    <dbReference type="NCBI Taxonomy" id="992332"/>
    <lineage>
        <taxon>Eukaryota</taxon>
        <taxon>Metazoa</taxon>
        <taxon>Chordata</taxon>
        <taxon>Craniata</taxon>
        <taxon>Vertebrata</taxon>
        <taxon>Euteleostomi</taxon>
        <taxon>Actinopterygii</taxon>
        <taxon>Neopterygii</taxon>
        <taxon>Teleostei</taxon>
        <taxon>Ostariophysi</taxon>
        <taxon>Cypriniformes</taxon>
        <taxon>Nemacheilidae</taxon>
        <taxon>Triplophysa</taxon>
    </lineage>
</organism>
<sequence length="87" mass="9841">KMIQSKFRSFRPVGVNEQQTYSGVASLSPRPPPERSPVTESVMKRSHGCTVCGRFNPALHPKPSPKKIEFPNDKWTSVWNQCATQRT</sequence>